<sequence length="98" mass="10417">MLHSEWWGEPMSGLPAIGNAAALGWLLHTVRPLLRSSNRFGPAIETCAGSDAVRLSFAPRKPYTGGCFAGPEGAGCALSGAEQDLLDNIKTQSMSWEQ</sequence>
<keyword evidence="2" id="KW-1185">Reference proteome</keyword>
<dbReference type="Proteomes" id="UP000502041">
    <property type="component" value="Chromosome"/>
</dbReference>
<reference evidence="1 2" key="1">
    <citation type="submission" date="2020-04" db="EMBL/GenBank/DDBJ databases">
        <title>Complete genome of a Psychrophilic, Marine, Gas Vacuolate Bacterium Polaromonas vacuolata KCTC 22033T.</title>
        <authorList>
            <person name="Hwang K."/>
            <person name="Kim K.M."/>
        </authorList>
    </citation>
    <scope>NUCLEOTIDE SEQUENCE [LARGE SCALE GENOMIC DNA]</scope>
    <source>
        <strain evidence="1 2">KCTC 22033</strain>
    </source>
</reference>
<dbReference type="AlphaFoldDB" id="A0A6H2H8B3"/>
<dbReference type="KEGG" id="pvac:HC248_01408"/>
<protein>
    <submittedName>
        <fullName evidence="1">Uncharacterized protein</fullName>
    </submittedName>
</protein>
<organism evidence="1 2">
    <name type="scientific">Polaromonas vacuolata</name>
    <dbReference type="NCBI Taxonomy" id="37448"/>
    <lineage>
        <taxon>Bacteria</taxon>
        <taxon>Pseudomonadati</taxon>
        <taxon>Pseudomonadota</taxon>
        <taxon>Betaproteobacteria</taxon>
        <taxon>Burkholderiales</taxon>
        <taxon>Comamonadaceae</taxon>
        <taxon>Polaromonas</taxon>
    </lineage>
</organism>
<gene>
    <name evidence="1" type="ORF">HC248_01408</name>
</gene>
<accession>A0A6H2H8B3</accession>
<evidence type="ECO:0000313" key="2">
    <source>
        <dbReference type="Proteomes" id="UP000502041"/>
    </source>
</evidence>
<proteinExistence type="predicted"/>
<evidence type="ECO:0000313" key="1">
    <source>
        <dbReference type="EMBL" id="QJC56122.1"/>
    </source>
</evidence>
<dbReference type="EMBL" id="CP051461">
    <property type="protein sequence ID" value="QJC56122.1"/>
    <property type="molecule type" value="Genomic_DNA"/>
</dbReference>
<name>A0A6H2H8B3_9BURK</name>